<evidence type="ECO:0000256" key="3">
    <source>
        <dbReference type="ARBA" id="ARBA00022989"/>
    </source>
</evidence>
<feature type="transmembrane region" description="Helical" evidence="5">
    <location>
        <begin position="94"/>
        <end position="112"/>
    </location>
</feature>
<feature type="transmembrane region" description="Helical" evidence="5">
    <location>
        <begin position="65"/>
        <end position="82"/>
    </location>
</feature>
<evidence type="ECO:0000256" key="4">
    <source>
        <dbReference type="ARBA" id="ARBA00023136"/>
    </source>
</evidence>
<dbReference type="Proteomes" id="UP000249633">
    <property type="component" value="Unassembled WGS sequence"/>
</dbReference>
<organism evidence="6 7">
    <name type="scientific">Roseateles depolymerans</name>
    <dbReference type="NCBI Taxonomy" id="76731"/>
    <lineage>
        <taxon>Bacteria</taxon>
        <taxon>Pseudomonadati</taxon>
        <taxon>Pseudomonadota</taxon>
        <taxon>Betaproteobacteria</taxon>
        <taxon>Burkholderiales</taxon>
        <taxon>Sphaerotilaceae</taxon>
        <taxon>Roseateles</taxon>
    </lineage>
</organism>
<evidence type="ECO:0000313" key="7">
    <source>
        <dbReference type="Proteomes" id="UP000249633"/>
    </source>
</evidence>
<dbReference type="GO" id="GO:0005886">
    <property type="term" value="C:plasma membrane"/>
    <property type="evidence" value="ECO:0007669"/>
    <property type="project" value="UniProtKB-SubCell"/>
</dbReference>
<protein>
    <submittedName>
        <fullName evidence="6">YnfA family protein</fullName>
    </submittedName>
</protein>
<dbReference type="InterPro" id="IPR003844">
    <property type="entry name" value="UPF0060"/>
</dbReference>
<accession>A0A2W5E0R3</accession>
<dbReference type="EMBL" id="QFOD01000003">
    <property type="protein sequence ID" value="PZP35077.1"/>
    <property type="molecule type" value="Genomic_DNA"/>
</dbReference>
<name>A0A2W5E0R3_9BURK</name>
<keyword evidence="2 5" id="KW-0812">Transmembrane</keyword>
<keyword evidence="3 5" id="KW-1133">Transmembrane helix</keyword>
<reference evidence="6 7" key="1">
    <citation type="submission" date="2017-08" db="EMBL/GenBank/DDBJ databases">
        <title>Infants hospitalized years apart are colonized by the same room-sourced microbial strains.</title>
        <authorList>
            <person name="Brooks B."/>
            <person name="Olm M.R."/>
            <person name="Firek B.A."/>
            <person name="Baker R."/>
            <person name="Thomas B.C."/>
            <person name="Morowitz M.J."/>
            <person name="Banfield J.F."/>
        </authorList>
    </citation>
    <scope>NUCLEOTIDE SEQUENCE [LARGE SCALE GENOMIC DNA]</scope>
    <source>
        <strain evidence="6">S2_012_000_R2_81</strain>
    </source>
</reference>
<dbReference type="InterPro" id="IPR037185">
    <property type="entry name" value="EmrE-like"/>
</dbReference>
<keyword evidence="1 5" id="KW-1003">Cell membrane</keyword>
<comment type="similarity">
    <text evidence="5">Belongs to the UPF0060 family.</text>
</comment>
<comment type="caution">
    <text evidence="6">The sequence shown here is derived from an EMBL/GenBank/DDBJ whole genome shotgun (WGS) entry which is preliminary data.</text>
</comment>
<evidence type="ECO:0000313" key="6">
    <source>
        <dbReference type="EMBL" id="PZP35077.1"/>
    </source>
</evidence>
<dbReference type="AlphaFoldDB" id="A0A2W5E0R3"/>
<sequence length="116" mass="12670">MTWLTWLQTAALFVLTAVAEIVGCYLPWLWLRQGRSAWLLLPAAASLALFAWLLTLHPTAAGRAYAAYGGIYITVAILWLWWVERQAPTWSDWLGAALCLAGSAVILLGATVKSPA</sequence>
<evidence type="ECO:0000256" key="1">
    <source>
        <dbReference type="ARBA" id="ARBA00022475"/>
    </source>
</evidence>
<evidence type="ECO:0000256" key="5">
    <source>
        <dbReference type="HAMAP-Rule" id="MF_00010"/>
    </source>
</evidence>
<proteinExistence type="inferred from homology"/>
<dbReference type="HAMAP" id="MF_00010">
    <property type="entry name" value="UPF0060"/>
    <property type="match status" value="1"/>
</dbReference>
<dbReference type="NCBIfam" id="NF002586">
    <property type="entry name" value="PRK02237.1"/>
    <property type="match status" value="1"/>
</dbReference>
<evidence type="ECO:0000256" key="2">
    <source>
        <dbReference type="ARBA" id="ARBA00022692"/>
    </source>
</evidence>
<dbReference type="PANTHER" id="PTHR36116:SF1">
    <property type="entry name" value="UPF0060 MEMBRANE PROTEIN YNFA"/>
    <property type="match status" value="1"/>
</dbReference>
<dbReference type="SUPFAM" id="SSF103481">
    <property type="entry name" value="Multidrug resistance efflux transporter EmrE"/>
    <property type="match status" value="1"/>
</dbReference>
<keyword evidence="4 5" id="KW-0472">Membrane</keyword>
<dbReference type="PANTHER" id="PTHR36116">
    <property type="entry name" value="UPF0060 MEMBRANE PROTEIN YNFA"/>
    <property type="match status" value="1"/>
</dbReference>
<dbReference type="Pfam" id="PF02694">
    <property type="entry name" value="UPF0060"/>
    <property type="match status" value="1"/>
</dbReference>
<gene>
    <name evidence="6" type="ORF">DI603_04125</name>
</gene>
<comment type="subcellular location">
    <subcellularLocation>
        <location evidence="5">Cell membrane</location>
        <topology evidence="5">Multi-pass membrane protein</topology>
    </subcellularLocation>
</comment>
<feature type="transmembrane region" description="Helical" evidence="5">
    <location>
        <begin position="35"/>
        <end position="53"/>
    </location>
</feature>